<proteinExistence type="predicted"/>
<gene>
    <name evidence="1" type="ORF">NCTC12119_01078</name>
</gene>
<accession>A0A381C3Y6</accession>
<dbReference type="Proteomes" id="UP000255528">
    <property type="component" value="Unassembled WGS sequence"/>
</dbReference>
<evidence type="ECO:0000313" key="2">
    <source>
        <dbReference type="Proteomes" id="UP000255528"/>
    </source>
</evidence>
<dbReference type="EMBL" id="UIGI01000001">
    <property type="protein sequence ID" value="SUW62624.1"/>
    <property type="molecule type" value="Genomic_DNA"/>
</dbReference>
<name>A0A381C3Y6_9ENTR</name>
<reference evidence="1 2" key="1">
    <citation type="submission" date="2018-06" db="EMBL/GenBank/DDBJ databases">
        <authorList>
            <consortium name="Pathogen Informatics"/>
            <person name="Doyle S."/>
        </authorList>
    </citation>
    <scope>NUCLEOTIDE SEQUENCE [LARGE SCALE GENOMIC DNA]</scope>
    <source>
        <strain evidence="1 2">NCTC12119</strain>
    </source>
</reference>
<organism evidence="1 2">
    <name type="scientific">Buttiauxella agrestis</name>
    <dbReference type="NCBI Taxonomy" id="82977"/>
    <lineage>
        <taxon>Bacteria</taxon>
        <taxon>Pseudomonadati</taxon>
        <taxon>Pseudomonadota</taxon>
        <taxon>Gammaproteobacteria</taxon>
        <taxon>Enterobacterales</taxon>
        <taxon>Enterobacteriaceae</taxon>
        <taxon>Buttiauxella</taxon>
    </lineage>
</organism>
<sequence length="72" mass="8204">MRLRVICFDVVAYKIVSKLIFWSVLRGNCINYSYHPDTHPIGAAINGIQNDVRKFFTDSKKPCTSVQGFPLI</sequence>
<dbReference type="AlphaFoldDB" id="A0A381C3Y6"/>
<evidence type="ECO:0000313" key="1">
    <source>
        <dbReference type="EMBL" id="SUW62624.1"/>
    </source>
</evidence>
<protein>
    <submittedName>
        <fullName evidence="1">Uncharacterized protein</fullName>
    </submittedName>
</protein>